<accession>A0ABT1SJS5</accession>
<dbReference type="InterPro" id="IPR000943">
    <property type="entry name" value="RNA_pol_sigma70"/>
</dbReference>
<evidence type="ECO:0000313" key="6">
    <source>
        <dbReference type="EMBL" id="MCQ5121474.1"/>
    </source>
</evidence>
<dbReference type="InterPro" id="IPR013324">
    <property type="entry name" value="RNA_pol_sigma_r3/r4-like"/>
</dbReference>
<keyword evidence="1" id="KW-0805">Transcription regulation</keyword>
<dbReference type="InterPro" id="IPR014284">
    <property type="entry name" value="RNA_pol_sigma-70_dom"/>
</dbReference>
<keyword evidence="7" id="KW-1185">Reference proteome</keyword>
<evidence type="ECO:0000256" key="1">
    <source>
        <dbReference type="ARBA" id="ARBA00023015"/>
    </source>
</evidence>
<comment type="caution">
    <text evidence="6">The sequence shown here is derived from an EMBL/GenBank/DDBJ whole genome shotgun (WGS) entry which is preliminary data.</text>
</comment>
<keyword evidence="2" id="KW-0731">Sigma factor</keyword>
<proteinExistence type="predicted"/>
<dbReference type="Proteomes" id="UP001524435">
    <property type="component" value="Unassembled WGS sequence"/>
</dbReference>
<dbReference type="RefSeq" id="WP_256197562.1">
    <property type="nucleotide sequence ID" value="NZ_CANTYB010000054.1"/>
</dbReference>
<dbReference type="PROSITE" id="PS00715">
    <property type="entry name" value="SIGMA70_1"/>
    <property type="match status" value="1"/>
</dbReference>
<dbReference type="Pfam" id="PF04545">
    <property type="entry name" value="Sigma70_r4"/>
    <property type="match status" value="1"/>
</dbReference>
<dbReference type="PANTHER" id="PTHR30603">
    <property type="entry name" value="RNA POLYMERASE SIGMA FACTOR RPO"/>
    <property type="match status" value="1"/>
</dbReference>
<dbReference type="InterPro" id="IPR007630">
    <property type="entry name" value="RNA_pol_sigma70_r4"/>
</dbReference>
<dbReference type="PANTHER" id="PTHR30603:SF17">
    <property type="entry name" value="RNA POLYMERASE SIGMA-G FACTOR"/>
    <property type="match status" value="1"/>
</dbReference>
<dbReference type="Pfam" id="PF04539">
    <property type="entry name" value="Sigma70_r3"/>
    <property type="match status" value="1"/>
</dbReference>
<dbReference type="InterPro" id="IPR007624">
    <property type="entry name" value="RNA_pol_sigma70_r3"/>
</dbReference>
<evidence type="ECO:0000256" key="2">
    <source>
        <dbReference type="ARBA" id="ARBA00023082"/>
    </source>
</evidence>
<sequence>MASKISNDELLARIKAGDESALVQFVEQNKPLVVSIVKRFSRSGIDEDLLSIGMVGLMKAIHHFNADYQVRFSTYAVPIIMGEIKRFFRDDGNMRISRSLKEGYVAMTKVKEELIQQHGRAVSYQEIADAMHLEVGDVILAFEANQFVYSLDEPVYEKDGSTIHLSDRVSSAERDVALHVALCDEIKRLSEKEQQLLYYRYTLSMKQEDTAKRLQISQVQVSRLEKKIIEKLRMALLEQA</sequence>
<feature type="domain" description="RNA polymerase sigma-70" evidence="5">
    <location>
        <begin position="48"/>
        <end position="61"/>
    </location>
</feature>
<keyword evidence="4" id="KW-0804">Transcription</keyword>
<dbReference type="NCBIfam" id="TIGR02937">
    <property type="entry name" value="sigma70-ECF"/>
    <property type="match status" value="1"/>
</dbReference>
<gene>
    <name evidence="6" type="ORF">NE663_04280</name>
</gene>
<dbReference type="InterPro" id="IPR007627">
    <property type="entry name" value="RNA_pol_sigma70_r2"/>
</dbReference>
<evidence type="ECO:0000256" key="4">
    <source>
        <dbReference type="ARBA" id="ARBA00023163"/>
    </source>
</evidence>
<dbReference type="Pfam" id="PF04542">
    <property type="entry name" value="Sigma70_r2"/>
    <property type="match status" value="1"/>
</dbReference>
<protein>
    <submittedName>
        <fullName evidence="6">Sigma-70 family RNA polymerase sigma factor</fullName>
    </submittedName>
</protein>
<dbReference type="SUPFAM" id="SSF88659">
    <property type="entry name" value="Sigma3 and sigma4 domains of RNA polymerase sigma factors"/>
    <property type="match status" value="2"/>
</dbReference>
<dbReference type="PRINTS" id="PR00046">
    <property type="entry name" value="SIGMA70FCT"/>
</dbReference>
<reference evidence="6 7" key="1">
    <citation type="submission" date="2022-06" db="EMBL/GenBank/DDBJ databases">
        <title>Isolation of gut microbiota from human fecal samples.</title>
        <authorList>
            <person name="Pamer E.G."/>
            <person name="Barat B."/>
            <person name="Waligurski E."/>
            <person name="Medina S."/>
            <person name="Paddock L."/>
            <person name="Mostad J."/>
        </authorList>
    </citation>
    <scope>NUCLEOTIDE SEQUENCE [LARGE SCALE GENOMIC DNA]</scope>
    <source>
        <strain evidence="6 7">DFI.6.1</strain>
    </source>
</reference>
<keyword evidence="3" id="KW-0238">DNA-binding</keyword>
<dbReference type="InterPro" id="IPR050239">
    <property type="entry name" value="Sigma-70_RNA_pol_init_factors"/>
</dbReference>
<evidence type="ECO:0000313" key="7">
    <source>
        <dbReference type="Proteomes" id="UP001524435"/>
    </source>
</evidence>
<dbReference type="Gene3D" id="1.20.120.1810">
    <property type="match status" value="1"/>
</dbReference>
<evidence type="ECO:0000256" key="3">
    <source>
        <dbReference type="ARBA" id="ARBA00023125"/>
    </source>
</evidence>
<dbReference type="SUPFAM" id="SSF88946">
    <property type="entry name" value="Sigma2 domain of RNA polymerase sigma factors"/>
    <property type="match status" value="1"/>
</dbReference>
<evidence type="ECO:0000259" key="5">
    <source>
        <dbReference type="PROSITE" id="PS00715"/>
    </source>
</evidence>
<name>A0ABT1SJS5_9FIRM</name>
<dbReference type="Gene3D" id="1.10.10.10">
    <property type="entry name" value="Winged helix-like DNA-binding domain superfamily/Winged helix DNA-binding domain"/>
    <property type="match status" value="2"/>
</dbReference>
<dbReference type="InterPro" id="IPR013325">
    <property type="entry name" value="RNA_pol_sigma_r2"/>
</dbReference>
<dbReference type="InterPro" id="IPR036388">
    <property type="entry name" value="WH-like_DNA-bd_sf"/>
</dbReference>
<dbReference type="EMBL" id="JANGCH010000004">
    <property type="protein sequence ID" value="MCQ5121474.1"/>
    <property type="molecule type" value="Genomic_DNA"/>
</dbReference>
<organism evidence="6 7">
    <name type="scientific">Massilicoli timonensis</name>
    <dbReference type="NCBI Taxonomy" id="2015901"/>
    <lineage>
        <taxon>Bacteria</taxon>
        <taxon>Bacillati</taxon>
        <taxon>Bacillota</taxon>
        <taxon>Erysipelotrichia</taxon>
        <taxon>Erysipelotrichales</taxon>
        <taxon>Erysipelotrichaceae</taxon>
        <taxon>Massilicoli</taxon>
    </lineage>
</organism>